<gene>
    <name evidence="2" type="ORF">OC846_003943</name>
</gene>
<evidence type="ECO:0000313" key="3">
    <source>
        <dbReference type="Proteomes" id="UP001176517"/>
    </source>
</evidence>
<dbReference type="AlphaFoldDB" id="A0AAN6GNN0"/>
<accession>A0AAN6GNN0</accession>
<evidence type="ECO:0000256" key="1">
    <source>
        <dbReference type="SAM" id="MobiDB-lite"/>
    </source>
</evidence>
<keyword evidence="3" id="KW-1185">Reference proteome</keyword>
<dbReference type="EMBL" id="JAPDMZ010000106">
    <property type="protein sequence ID" value="KAK0549705.1"/>
    <property type="molecule type" value="Genomic_DNA"/>
</dbReference>
<comment type="caution">
    <text evidence="2">The sequence shown here is derived from an EMBL/GenBank/DDBJ whole genome shotgun (WGS) entry which is preliminary data.</text>
</comment>
<feature type="compositionally biased region" description="Polar residues" evidence="1">
    <location>
        <begin position="10"/>
        <end position="20"/>
    </location>
</feature>
<protein>
    <submittedName>
        <fullName evidence="2">Uncharacterized protein</fullName>
    </submittedName>
</protein>
<evidence type="ECO:0000313" key="2">
    <source>
        <dbReference type="EMBL" id="KAK0549705.1"/>
    </source>
</evidence>
<sequence length="218" mass="24543">MDPSPLGASEGNNTDVDASRTSAPRFWSVPELVNHLLKYLDEDRVDLLTLSQVSKVLRAQALRAWVRYLDVPVAVADKRVKLFSNNPSLLAEIHFLRLCSDVYQRRDEPKPSNHVSSWDWTRLNHLLDMFEQHSASGGILPLVDLTIRPTDPLLLPECLSQQVVALHIIEDETSAFTSSEPPSAPDEQNWDLVPEIIQRTAEGPGLHTFHIRTPWAGE</sequence>
<name>A0AAN6GNN0_9BASI</name>
<feature type="region of interest" description="Disordered" evidence="1">
    <location>
        <begin position="1"/>
        <end position="20"/>
    </location>
</feature>
<reference evidence="2" key="1">
    <citation type="journal article" date="2023" name="PhytoFront">
        <title>Draft Genome Resources of Seven Strains of Tilletia horrida, Causal Agent of Kernel Smut of Rice.</title>
        <authorList>
            <person name="Khanal S."/>
            <person name="Antony Babu S."/>
            <person name="Zhou X.G."/>
        </authorList>
    </citation>
    <scope>NUCLEOTIDE SEQUENCE</scope>
    <source>
        <strain evidence="2">TX6</strain>
    </source>
</reference>
<organism evidence="2 3">
    <name type="scientific">Tilletia horrida</name>
    <dbReference type="NCBI Taxonomy" id="155126"/>
    <lineage>
        <taxon>Eukaryota</taxon>
        <taxon>Fungi</taxon>
        <taxon>Dikarya</taxon>
        <taxon>Basidiomycota</taxon>
        <taxon>Ustilaginomycotina</taxon>
        <taxon>Exobasidiomycetes</taxon>
        <taxon>Tilletiales</taxon>
        <taxon>Tilletiaceae</taxon>
        <taxon>Tilletia</taxon>
    </lineage>
</organism>
<proteinExistence type="predicted"/>
<dbReference type="Proteomes" id="UP001176517">
    <property type="component" value="Unassembled WGS sequence"/>
</dbReference>